<proteinExistence type="predicted"/>
<sequence>MFTKIQKYLLINHPLLWNTKIVPALCFAILFHILFFVIGYVYGNVDFTDENYYRSDFSTGVIIFFSILITILFFVVWFVYYFRNNAYKSLYRLSNLYLYKEWLIIFLVCFLNITYSISFLSGKTLKERSYYSKEEVDKRGRTILMASVFIDGSYDYENVAVADSVGKIVFNKKKYQQNSLMNKSFDYYYGSFTETNNDEIKVKTWMQNDNQAEIKKLMNDYFLLIKEHNLKTNLTANQWFELTYNYPDFTNYERIGRRMEDVTEFFKDNANQNIYKHYLPQNALISSYSQLSKAWNDPIIETGTLLILLYVSIAMAMLVYAFKVTTGRNWLIALVSIGILWIITGILAAITNSEIVFMCFWLSIIVLTSIYFFSVISNNKGKNFSGIALNLILWCISGFLPLIFGLVSEYYNNPKSIVVAGQIKHTNTPQYEWLNDNATLLSWINILIIMAIMYFISIYIKKWKALAES</sequence>
<dbReference type="Proteomes" id="UP000767947">
    <property type="component" value="Unassembled WGS sequence"/>
</dbReference>
<accession>A0ABX1QZW9</accession>
<name>A0ABX1QZW9_9FLAO</name>
<evidence type="ECO:0000313" key="3">
    <source>
        <dbReference type="Proteomes" id="UP000767947"/>
    </source>
</evidence>
<feature type="transmembrane region" description="Helical" evidence="1">
    <location>
        <begin position="102"/>
        <end position="120"/>
    </location>
</feature>
<reference evidence="2 3" key="1">
    <citation type="submission" date="2020-02" db="EMBL/GenBank/DDBJ databases">
        <title>Flavobacterium sp. genome.</title>
        <authorList>
            <person name="Jung H.S."/>
            <person name="Baek J.H."/>
            <person name="Jeon C.O."/>
        </authorList>
    </citation>
    <scope>NUCLEOTIDE SEQUENCE [LARGE SCALE GENOMIC DNA]</scope>
    <source>
        <strain evidence="2 3">SE-s27</strain>
    </source>
</reference>
<keyword evidence="1" id="KW-1133">Transmembrane helix</keyword>
<keyword evidence="1" id="KW-0472">Membrane</keyword>
<keyword evidence="1" id="KW-0812">Transmembrane</keyword>
<keyword evidence="3" id="KW-1185">Reference proteome</keyword>
<feature type="transmembrane region" description="Helical" evidence="1">
    <location>
        <begin position="440"/>
        <end position="460"/>
    </location>
</feature>
<gene>
    <name evidence="2" type="ORF">G6042_13940</name>
</gene>
<feature type="transmembrane region" description="Helical" evidence="1">
    <location>
        <begin position="62"/>
        <end position="82"/>
    </location>
</feature>
<evidence type="ECO:0000313" key="2">
    <source>
        <dbReference type="EMBL" id="NMH26364.1"/>
    </source>
</evidence>
<feature type="transmembrane region" description="Helical" evidence="1">
    <location>
        <begin position="355"/>
        <end position="375"/>
    </location>
</feature>
<feature type="transmembrane region" description="Helical" evidence="1">
    <location>
        <begin position="21"/>
        <end position="42"/>
    </location>
</feature>
<organism evidence="2 3">
    <name type="scientific">Flavobacterium solisilvae</name>
    <dbReference type="NCBI Taxonomy" id="1852019"/>
    <lineage>
        <taxon>Bacteria</taxon>
        <taxon>Pseudomonadati</taxon>
        <taxon>Bacteroidota</taxon>
        <taxon>Flavobacteriia</taxon>
        <taxon>Flavobacteriales</taxon>
        <taxon>Flavobacteriaceae</taxon>
        <taxon>Flavobacterium</taxon>
    </lineage>
</organism>
<feature type="transmembrane region" description="Helical" evidence="1">
    <location>
        <begin position="303"/>
        <end position="322"/>
    </location>
</feature>
<dbReference type="RefSeq" id="WP_169525050.1">
    <property type="nucleotide sequence ID" value="NZ_JAAMPT010000209.1"/>
</dbReference>
<comment type="caution">
    <text evidence="2">The sequence shown here is derived from an EMBL/GenBank/DDBJ whole genome shotgun (WGS) entry which is preliminary data.</text>
</comment>
<evidence type="ECO:0000256" key="1">
    <source>
        <dbReference type="SAM" id="Phobius"/>
    </source>
</evidence>
<evidence type="ECO:0008006" key="4">
    <source>
        <dbReference type="Google" id="ProtNLM"/>
    </source>
</evidence>
<feature type="transmembrane region" description="Helical" evidence="1">
    <location>
        <begin position="387"/>
        <end position="407"/>
    </location>
</feature>
<dbReference type="EMBL" id="JAAMPT010000209">
    <property type="protein sequence ID" value="NMH26364.1"/>
    <property type="molecule type" value="Genomic_DNA"/>
</dbReference>
<protein>
    <recommendedName>
        <fullName evidence="4">ABC transporter permease</fullName>
    </recommendedName>
</protein>
<feature type="transmembrane region" description="Helical" evidence="1">
    <location>
        <begin position="329"/>
        <end position="349"/>
    </location>
</feature>